<organism evidence="2">
    <name type="scientific">marine metagenome</name>
    <dbReference type="NCBI Taxonomy" id="408172"/>
    <lineage>
        <taxon>unclassified sequences</taxon>
        <taxon>metagenomes</taxon>
        <taxon>ecological metagenomes</taxon>
    </lineage>
</organism>
<dbReference type="AlphaFoldDB" id="A0A381NCX1"/>
<dbReference type="Gene3D" id="3.40.50.10420">
    <property type="entry name" value="NagB/RpiA/CoA transferase-like"/>
    <property type="match status" value="1"/>
</dbReference>
<gene>
    <name evidence="2" type="ORF">METZ01_LOCUS5250</name>
</gene>
<accession>A0A381NCX1</accession>
<feature type="domain" description="LUD" evidence="1">
    <location>
        <begin position="41"/>
        <end position="208"/>
    </location>
</feature>
<evidence type="ECO:0000259" key="1">
    <source>
        <dbReference type="Pfam" id="PF02589"/>
    </source>
</evidence>
<proteinExistence type="predicted"/>
<dbReference type="EMBL" id="UINC01000272">
    <property type="protein sequence ID" value="SUZ52396.1"/>
    <property type="molecule type" value="Genomic_DNA"/>
</dbReference>
<dbReference type="Pfam" id="PF02589">
    <property type="entry name" value="LUD_dom"/>
    <property type="match status" value="1"/>
</dbReference>
<reference evidence="2" key="1">
    <citation type="submission" date="2018-05" db="EMBL/GenBank/DDBJ databases">
        <authorList>
            <person name="Lanie J.A."/>
            <person name="Ng W.-L."/>
            <person name="Kazmierczak K.M."/>
            <person name="Andrzejewski T.M."/>
            <person name="Davidsen T.M."/>
            <person name="Wayne K.J."/>
            <person name="Tettelin H."/>
            <person name="Glass J.I."/>
            <person name="Rusch D."/>
            <person name="Podicherti R."/>
            <person name="Tsui H.-C.T."/>
            <person name="Winkler M.E."/>
        </authorList>
    </citation>
    <scope>NUCLEOTIDE SEQUENCE</scope>
</reference>
<name>A0A381NCX1_9ZZZZ</name>
<dbReference type="InterPro" id="IPR024185">
    <property type="entry name" value="FTHF_cligase-like_sf"/>
</dbReference>
<dbReference type="PANTHER" id="PTHR43682">
    <property type="entry name" value="LACTATE UTILIZATION PROTEIN C"/>
    <property type="match status" value="1"/>
</dbReference>
<sequence length="211" mass="22500">VTARSSILDRVRIALANREVVAHPGSFEGWRPFIHSGNPTEQFTEMFEAAGGEVVSFETQGEASLWVRGVLADFNSLSVGELARGRLNEDVEPDEWIEEMDPSVVEAGVSLAFGAVAETGSLIMTPQDGRRAQLLPPVHVVFVDQAKIYETLSEGLLALKNELLPGDKEGGELPSAVGLHSGPSKSADIGQVLVKGVHGPGRVVTVIVESH</sequence>
<evidence type="ECO:0000313" key="2">
    <source>
        <dbReference type="EMBL" id="SUZ52396.1"/>
    </source>
</evidence>
<protein>
    <recommendedName>
        <fullName evidence="1">LUD domain-containing protein</fullName>
    </recommendedName>
</protein>
<dbReference type="PANTHER" id="PTHR43682:SF1">
    <property type="entry name" value="LACTATE UTILIZATION PROTEIN C"/>
    <property type="match status" value="1"/>
</dbReference>
<feature type="non-terminal residue" evidence="2">
    <location>
        <position position="1"/>
    </location>
</feature>
<dbReference type="SUPFAM" id="SSF100950">
    <property type="entry name" value="NagB/RpiA/CoA transferase-like"/>
    <property type="match status" value="1"/>
</dbReference>
<dbReference type="InterPro" id="IPR003741">
    <property type="entry name" value="LUD_dom"/>
</dbReference>
<dbReference type="InterPro" id="IPR037171">
    <property type="entry name" value="NagB/RpiA_transferase-like"/>
</dbReference>